<dbReference type="Pfam" id="PF01386">
    <property type="entry name" value="Ribosomal_L25p"/>
    <property type="match status" value="1"/>
</dbReference>
<dbReference type="InterPro" id="IPR020930">
    <property type="entry name" value="Ribosomal_uL5_bac-type"/>
</dbReference>
<keyword evidence="3 5" id="KW-0689">Ribosomal protein</keyword>
<evidence type="ECO:0000256" key="2">
    <source>
        <dbReference type="ARBA" id="ARBA00022884"/>
    </source>
</evidence>
<dbReference type="CDD" id="cd00495">
    <property type="entry name" value="Ribosomal_L25_TL5_CTC"/>
    <property type="match status" value="1"/>
</dbReference>
<keyword evidence="4 5" id="KW-0687">Ribonucleoprotein</keyword>
<keyword evidence="10" id="KW-1185">Reference proteome</keyword>
<dbReference type="FunFam" id="2.40.240.10:FF:000002">
    <property type="entry name" value="50S ribosomal protein L25"/>
    <property type="match status" value="1"/>
</dbReference>
<accession>A0A7Y9IPW7</accession>
<dbReference type="InterPro" id="IPR011035">
    <property type="entry name" value="Ribosomal_bL25/Gln-tRNA_synth"/>
</dbReference>
<dbReference type="GO" id="GO:0003735">
    <property type="term" value="F:structural constituent of ribosome"/>
    <property type="evidence" value="ECO:0007669"/>
    <property type="project" value="InterPro"/>
</dbReference>
<proteinExistence type="inferred from homology"/>
<evidence type="ECO:0000256" key="1">
    <source>
        <dbReference type="ARBA" id="ARBA00022730"/>
    </source>
</evidence>
<comment type="subunit">
    <text evidence="5">Part of the 50S ribosomal subunit; part of the 5S rRNA/L5/L18/L25 subcomplex. Contacts the 5S rRNA. Binds to the 5S rRNA independently of L5 and L18.</text>
</comment>
<evidence type="ECO:0000256" key="5">
    <source>
        <dbReference type="HAMAP-Rule" id="MF_01334"/>
    </source>
</evidence>
<reference evidence="9 10" key="1">
    <citation type="submission" date="2020-07" db="EMBL/GenBank/DDBJ databases">
        <title>Genomic Encyclopedia of Type Strains, Phase IV (KMG-V): Genome sequencing to study the core and pangenomes of soil and plant-associated prokaryotes.</title>
        <authorList>
            <person name="Whitman W."/>
        </authorList>
    </citation>
    <scope>NUCLEOTIDE SEQUENCE [LARGE SCALE GENOMIC DNA]</scope>
    <source>
        <strain evidence="9 10">SAS40</strain>
    </source>
</reference>
<feature type="region of interest" description="Disordered" evidence="6">
    <location>
        <begin position="195"/>
        <end position="214"/>
    </location>
</feature>
<evidence type="ECO:0000259" key="8">
    <source>
        <dbReference type="Pfam" id="PF14693"/>
    </source>
</evidence>
<dbReference type="NCBIfam" id="NF004128">
    <property type="entry name" value="PRK05618.1-2"/>
    <property type="match status" value="1"/>
</dbReference>
<evidence type="ECO:0000256" key="6">
    <source>
        <dbReference type="SAM" id="MobiDB-lite"/>
    </source>
</evidence>
<dbReference type="NCBIfam" id="NF004130">
    <property type="entry name" value="PRK05618.1-5"/>
    <property type="match status" value="1"/>
</dbReference>
<dbReference type="HAMAP" id="MF_01334">
    <property type="entry name" value="Ribosomal_bL25_CTC"/>
    <property type="match status" value="1"/>
</dbReference>
<dbReference type="Gene3D" id="2.40.240.10">
    <property type="entry name" value="Ribosomal Protein L25, Chain P"/>
    <property type="match status" value="1"/>
</dbReference>
<feature type="domain" description="Large ribosomal subunit protein bL25 L25" evidence="7">
    <location>
        <begin position="4"/>
        <end position="90"/>
    </location>
</feature>
<dbReference type="NCBIfam" id="TIGR00731">
    <property type="entry name" value="bL25_bact_ctc"/>
    <property type="match status" value="1"/>
</dbReference>
<dbReference type="GO" id="GO:0022625">
    <property type="term" value="C:cytosolic large ribosomal subunit"/>
    <property type="evidence" value="ECO:0007669"/>
    <property type="project" value="TreeGrafter"/>
</dbReference>
<dbReference type="RefSeq" id="WP_179582246.1">
    <property type="nucleotide sequence ID" value="NZ_JACBYR010000001.1"/>
</dbReference>
<dbReference type="InterPro" id="IPR020056">
    <property type="entry name" value="Rbsml_bL25/Gln-tRNA_synth_N"/>
</dbReference>
<comment type="caution">
    <text evidence="9">The sequence shown here is derived from an EMBL/GenBank/DDBJ whole genome shotgun (WGS) entry which is preliminary data.</text>
</comment>
<dbReference type="InterPro" id="IPR020055">
    <property type="entry name" value="Ribosomal_bL25_short"/>
</dbReference>
<dbReference type="Pfam" id="PF14693">
    <property type="entry name" value="Ribosomal_TL5_C"/>
    <property type="match status" value="1"/>
</dbReference>
<name>A0A7Y9IPW7_9BURK</name>
<dbReference type="SUPFAM" id="SSF50715">
    <property type="entry name" value="Ribosomal protein L25-like"/>
    <property type="match status" value="1"/>
</dbReference>
<comment type="similarity">
    <text evidence="5">Belongs to the bacterial ribosomal protein bL25 family. CTC subfamily.</text>
</comment>
<evidence type="ECO:0000313" key="10">
    <source>
        <dbReference type="Proteomes" id="UP000542125"/>
    </source>
</evidence>
<dbReference type="AlphaFoldDB" id="A0A7Y9IPW7"/>
<feature type="domain" description="Large ribosomal subunit protein bL25 beta" evidence="8">
    <location>
        <begin position="99"/>
        <end position="181"/>
    </location>
</feature>
<dbReference type="InterPro" id="IPR037121">
    <property type="entry name" value="Ribosomal_bL25_C"/>
</dbReference>
<evidence type="ECO:0000256" key="3">
    <source>
        <dbReference type="ARBA" id="ARBA00022980"/>
    </source>
</evidence>
<organism evidence="9 10">
    <name type="scientific">Pigmentiphaga litoralis</name>
    <dbReference type="NCBI Taxonomy" id="516702"/>
    <lineage>
        <taxon>Bacteria</taxon>
        <taxon>Pseudomonadati</taxon>
        <taxon>Pseudomonadota</taxon>
        <taxon>Betaproteobacteria</taxon>
        <taxon>Burkholderiales</taxon>
        <taxon>Alcaligenaceae</taxon>
        <taxon>Pigmentiphaga</taxon>
    </lineage>
</organism>
<sequence length="214" mass="23193">MKFNATPRSEQGSSASRRLRIAGRVPAIVYGADAQPLNIELDHNEVFHALRKEEFHASILDMQLEGKSSQVLLRAVQWHPYKQQVMHIDFQRVAAGKALHTKVPFHFMNQETSPAVKLSSATISHVFTEIEVNCLPANLPQFIEVDLGQLVAGQSIHLSEIKPPKGVTFSSHSGDDPVIVTALVGGGAANVMTQDEVADEADLPAAGAGEEEAK</sequence>
<dbReference type="Proteomes" id="UP000542125">
    <property type="component" value="Unassembled WGS sequence"/>
</dbReference>
<dbReference type="InterPro" id="IPR001021">
    <property type="entry name" value="Ribosomal_bL25_long"/>
</dbReference>
<dbReference type="InterPro" id="IPR020057">
    <property type="entry name" value="Ribosomal_bL25_b-dom"/>
</dbReference>
<evidence type="ECO:0000256" key="4">
    <source>
        <dbReference type="ARBA" id="ARBA00023274"/>
    </source>
</evidence>
<keyword evidence="2 5" id="KW-0694">RNA-binding</keyword>
<dbReference type="PANTHER" id="PTHR33284">
    <property type="entry name" value="RIBOSOMAL PROTEIN L25/GLN-TRNA SYNTHETASE, ANTI-CODON-BINDING DOMAIN-CONTAINING PROTEIN"/>
    <property type="match status" value="1"/>
</dbReference>
<dbReference type="GO" id="GO:0006412">
    <property type="term" value="P:translation"/>
    <property type="evidence" value="ECO:0007669"/>
    <property type="project" value="UniProtKB-UniRule"/>
</dbReference>
<evidence type="ECO:0000313" key="9">
    <source>
        <dbReference type="EMBL" id="NYE80793.1"/>
    </source>
</evidence>
<gene>
    <name evidence="5" type="primary">rplY</name>
    <name evidence="5" type="synonym">ctc</name>
    <name evidence="9" type="ORF">FHW18_000064</name>
</gene>
<dbReference type="HAMAP" id="MF_01336">
    <property type="entry name" value="Ribosomal_bL25"/>
    <property type="match status" value="1"/>
</dbReference>
<comment type="function">
    <text evidence="5">This is one of the proteins that binds to the 5S RNA in the ribosome where it forms part of the central protuberance.</text>
</comment>
<keyword evidence="1 5" id="KW-0699">rRNA-binding</keyword>
<dbReference type="NCBIfam" id="NF004612">
    <property type="entry name" value="PRK05943.1"/>
    <property type="match status" value="1"/>
</dbReference>
<dbReference type="PANTHER" id="PTHR33284:SF1">
    <property type="entry name" value="RIBOSOMAL PROTEIN L25_GLN-TRNA SYNTHETASE, ANTI-CODON-BINDING DOMAIN-CONTAINING PROTEIN"/>
    <property type="match status" value="1"/>
</dbReference>
<dbReference type="EMBL" id="JACBYR010000001">
    <property type="protein sequence ID" value="NYE80793.1"/>
    <property type="molecule type" value="Genomic_DNA"/>
</dbReference>
<protein>
    <recommendedName>
        <fullName evidence="5">Large ribosomal subunit protein bL25</fullName>
    </recommendedName>
    <alternativeName>
        <fullName evidence="5">General stress protein CTC</fullName>
    </alternativeName>
</protein>
<evidence type="ECO:0000259" key="7">
    <source>
        <dbReference type="Pfam" id="PF01386"/>
    </source>
</evidence>
<dbReference type="InterPro" id="IPR029751">
    <property type="entry name" value="Ribosomal_L25_dom"/>
</dbReference>
<dbReference type="Gene3D" id="2.170.120.20">
    <property type="entry name" value="Ribosomal protein L25, beta domain"/>
    <property type="match status" value="1"/>
</dbReference>
<dbReference type="GO" id="GO:0008097">
    <property type="term" value="F:5S rRNA binding"/>
    <property type="evidence" value="ECO:0007669"/>
    <property type="project" value="InterPro"/>
</dbReference>